<dbReference type="RefSeq" id="WP_090975133.1">
    <property type="nucleotide sequence ID" value="NZ_FOLL01000030.1"/>
</dbReference>
<evidence type="ECO:0000256" key="2">
    <source>
        <dbReference type="ARBA" id="ARBA00003921"/>
    </source>
</evidence>
<dbReference type="EMBL" id="FOLL01000030">
    <property type="protein sequence ID" value="SFC81353.1"/>
    <property type="molecule type" value="Genomic_DNA"/>
</dbReference>
<dbReference type="GO" id="GO:0071949">
    <property type="term" value="F:FAD binding"/>
    <property type="evidence" value="ECO:0007669"/>
    <property type="project" value="InterPro"/>
</dbReference>
<comment type="pathway">
    <text evidence="4 19">Cell wall biogenesis; peptidoglycan biosynthesis.</text>
</comment>
<evidence type="ECO:0000256" key="3">
    <source>
        <dbReference type="ARBA" id="ARBA00004496"/>
    </source>
</evidence>
<keyword evidence="16 19" id="KW-0961">Cell wall biogenesis/degradation</keyword>
<keyword evidence="15 19" id="KW-0131">Cell cycle</keyword>
<sequence>MKPPIKEHFPLKSYNTFGVEAFARFFVEIANEEELTQLFGHQRDTTLNPMLVLGGGSNILFTQDFDGLVIHMTSDNIRHEISGTTATVTAGAGVVWNELVWYCVNRGFGGIENLALIPGTVGAAPIQNIGAYGVELGDVFVSCRVFDTQRVEFLTFTKADCRFAYRDSIFKHEAKGRYIITDVTLNLSLTPALNTSYGAIESELSRRHISNPSIKDIADVVSAIRTDKLPDPATIGNSGSFFKNPIITVQQLDGMRTAWPGLDFVFYPVDTDRVKLAAGWLIEQCGWKGKRVGDAGTWKNQALVLVNHQNATGAEIYNLSEQIIHDVKERFGITLEREVNIL</sequence>
<keyword evidence="8 19" id="KW-0132">Cell division</keyword>
<evidence type="ECO:0000256" key="5">
    <source>
        <dbReference type="ARBA" id="ARBA00012518"/>
    </source>
</evidence>
<keyword evidence="14 19" id="KW-0560">Oxidoreductase</keyword>
<dbReference type="EC" id="1.3.1.98" evidence="5 19"/>
<evidence type="ECO:0000256" key="14">
    <source>
        <dbReference type="ARBA" id="ARBA00023002"/>
    </source>
</evidence>
<comment type="subcellular location">
    <subcellularLocation>
        <location evidence="3 19">Cytoplasm</location>
    </subcellularLocation>
</comment>
<dbReference type="GO" id="GO:0051301">
    <property type="term" value="P:cell division"/>
    <property type="evidence" value="ECO:0007669"/>
    <property type="project" value="UniProtKB-KW"/>
</dbReference>
<evidence type="ECO:0000256" key="15">
    <source>
        <dbReference type="ARBA" id="ARBA00023306"/>
    </source>
</evidence>
<dbReference type="Gene3D" id="3.30.43.10">
    <property type="entry name" value="Uridine Diphospho-n-acetylenolpyruvylglucosamine Reductase, domain 2"/>
    <property type="match status" value="1"/>
</dbReference>
<reference evidence="21 22" key="1">
    <citation type="submission" date="2016-10" db="EMBL/GenBank/DDBJ databases">
        <authorList>
            <person name="de Groot N.N."/>
        </authorList>
    </citation>
    <scope>NUCLEOTIDE SEQUENCE [LARGE SCALE GENOMIC DNA]</scope>
    <source>
        <strain evidence="21 22">DSM 22900</strain>
    </source>
</reference>
<evidence type="ECO:0000256" key="7">
    <source>
        <dbReference type="ARBA" id="ARBA00022490"/>
    </source>
</evidence>
<evidence type="ECO:0000256" key="16">
    <source>
        <dbReference type="ARBA" id="ARBA00023316"/>
    </source>
</evidence>
<dbReference type="HAMAP" id="MF_00037">
    <property type="entry name" value="MurB"/>
    <property type="match status" value="1"/>
</dbReference>
<keyword evidence="22" id="KW-1185">Reference proteome</keyword>
<dbReference type="GO" id="GO:0009252">
    <property type="term" value="P:peptidoglycan biosynthetic process"/>
    <property type="evidence" value="ECO:0007669"/>
    <property type="project" value="UniProtKB-UniRule"/>
</dbReference>
<comment type="cofactor">
    <cofactor evidence="1 19">
        <name>FAD</name>
        <dbReference type="ChEBI" id="CHEBI:57692"/>
    </cofactor>
</comment>
<dbReference type="InterPro" id="IPR016167">
    <property type="entry name" value="FAD-bd_PCMH_sub1"/>
</dbReference>
<keyword evidence="11 19" id="KW-0521">NADP</keyword>
<dbReference type="GO" id="GO:0005829">
    <property type="term" value="C:cytosol"/>
    <property type="evidence" value="ECO:0007669"/>
    <property type="project" value="TreeGrafter"/>
</dbReference>
<dbReference type="NCBIfam" id="TIGR00179">
    <property type="entry name" value="murB"/>
    <property type="match status" value="1"/>
</dbReference>
<evidence type="ECO:0000256" key="6">
    <source>
        <dbReference type="ARBA" id="ARBA00015188"/>
    </source>
</evidence>
<name>A0A1I1MFB5_9SPHI</name>
<dbReference type="Gene3D" id="3.30.465.10">
    <property type="match status" value="1"/>
</dbReference>
<organism evidence="21 22">
    <name type="scientific">Parapedobacter composti</name>
    <dbReference type="NCBI Taxonomy" id="623281"/>
    <lineage>
        <taxon>Bacteria</taxon>
        <taxon>Pseudomonadati</taxon>
        <taxon>Bacteroidota</taxon>
        <taxon>Sphingobacteriia</taxon>
        <taxon>Sphingobacteriales</taxon>
        <taxon>Sphingobacteriaceae</taxon>
        <taxon>Parapedobacter</taxon>
    </lineage>
</organism>
<dbReference type="STRING" id="623281.SAMN05421747_13011"/>
<feature type="active site" evidence="19">
    <location>
        <position position="338"/>
    </location>
</feature>
<dbReference type="InterPro" id="IPR016169">
    <property type="entry name" value="FAD-bd_PCMH_sub2"/>
</dbReference>
<evidence type="ECO:0000313" key="21">
    <source>
        <dbReference type="EMBL" id="SFC81353.1"/>
    </source>
</evidence>
<keyword evidence="12 19" id="KW-0133">Cell shape</keyword>
<evidence type="ECO:0000256" key="8">
    <source>
        <dbReference type="ARBA" id="ARBA00022618"/>
    </source>
</evidence>
<keyword evidence="7 19" id="KW-0963">Cytoplasm</keyword>
<evidence type="ECO:0000256" key="12">
    <source>
        <dbReference type="ARBA" id="ARBA00022960"/>
    </source>
</evidence>
<feature type="domain" description="FAD-binding PCMH-type" evidence="20">
    <location>
        <begin position="17"/>
        <end position="190"/>
    </location>
</feature>
<dbReference type="Pfam" id="PF01565">
    <property type="entry name" value="FAD_binding_4"/>
    <property type="match status" value="1"/>
</dbReference>
<dbReference type="SUPFAM" id="SSF56194">
    <property type="entry name" value="Uridine diphospho-N-Acetylenolpyruvylglucosamine reductase, MurB, C-terminal domain"/>
    <property type="match status" value="1"/>
</dbReference>
<keyword evidence="9 19" id="KW-0285">Flavoprotein</keyword>
<protein>
    <recommendedName>
        <fullName evidence="6 19">UDP-N-acetylenolpyruvoylglucosamine reductase</fullName>
        <ecNumber evidence="5 19">1.3.1.98</ecNumber>
    </recommendedName>
    <alternativeName>
        <fullName evidence="17 19">UDP-N-acetylmuramate dehydrogenase</fullName>
    </alternativeName>
</protein>
<dbReference type="InterPro" id="IPR011601">
    <property type="entry name" value="MurB_C"/>
</dbReference>
<dbReference type="GO" id="GO:0071555">
    <property type="term" value="P:cell wall organization"/>
    <property type="evidence" value="ECO:0007669"/>
    <property type="project" value="UniProtKB-KW"/>
</dbReference>
<dbReference type="Proteomes" id="UP000199577">
    <property type="component" value="Unassembled WGS sequence"/>
</dbReference>
<dbReference type="InterPro" id="IPR016166">
    <property type="entry name" value="FAD-bd_PCMH"/>
</dbReference>
<dbReference type="Gene3D" id="3.90.78.10">
    <property type="entry name" value="UDP-N-acetylenolpyruvoylglucosamine reductase, C-terminal domain"/>
    <property type="match status" value="1"/>
</dbReference>
<feature type="active site" description="Proton donor" evidence="19">
    <location>
        <position position="240"/>
    </location>
</feature>
<dbReference type="AlphaFoldDB" id="A0A1I1MFB5"/>
<evidence type="ECO:0000259" key="20">
    <source>
        <dbReference type="PROSITE" id="PS51387"/>
    </source>
</evidence>
<dbReference type="SUPFAM" id="SSF56176">
    <property type="entry name" value="FAD-binding/transporter-associated domain-like"/>
    <property type="match status" value="1"/>
</dbReference>
<accession>A0A1I1MFB5</accession>
<comment type="function">
    <text evidence="2 19">Cell wall formation.</text>
</comment>
<evidence type="ECO:0000256" key="17">
    <source>
        <dbReference type="ARBA" id="ARBA00031026"/>
    </source>
</evidence>
<dbReference type="InterPro" id="IPR036635">
    <property type="entry name" value="MurB_C_sf"/>
</dbReference>
<dbReference type="NCBIfam" id="NF000755">
    <property type="entry name" value="PRK00046.1"/>
    <property type="match status" value="1"/>
</dbReference>
<evidence type="ECO:0000256" key="9">
    <source>
        <dbReference type="ARBA" id="ARBA00022630"/>
    </source>
</evidence>
<dbReference type="PROSITE" id="PS51387">
    <property type="entry name" value="FAD_PCMH"/>
    <property type="match status" value="1"/>
</dbReference>
<evidence type="ECO:0000256" key="4">
    <source>
        <dbReference type="ARBA" id="ARBA00004752"/>
    </source>
</evidence>
<keyword evidence="13 19" id="KW-0573">Peptidoglycan synthesis</keyword>
<dbReference type="GO" id="GO:0008360">
    <property type="term" value="P:regulation of cell shape"/>
    <property type="evidence" value="ECO:0007669"/>
    <property type="project" value="UniProtKB-KW"/>
</dbReference>
<evidence type="ECO:0000313" key="22">
    <source>
        <dbReference type="Proteomes" id="UP000199577"/>
    </source>
</evidence>
<evidence type="ECO:0000256" key="13">
    <source>
        <dbReference type="ARBA" id="ARBA00022984"/>
    </source>
</evidence>
<evidence type="ECO:0000256" key="18">
    <source>
        <dbReference type="ARBA" id="ARBA00048914"/>
    </source>
</evidence>
<proteinExistence type="inferred from homology"/>
<gene>
    <name evidence="19" type="primary">murB</name>
    <name evidence="21" type="ORF">SAMN05421747_13011</name>
</gene>
<comment type="catalytic activity">
    <reaction evidence="18 19">
        <text>UDP-N-acetyl-alpha-D-muramate + NADP(+) = UDP-N-acetyl-3-O-(1-carboxyvinyl)-alpha-D-glucosamine + NADPH + H(+)</text>
        <dbReference type="Rhea" id="RHEA:12248"/>
        <dbReference type="ChEBI" id="CHEBI:15378"/>
        <dbReference type="ChEBI" id="CHEBI:57783"/>
        <dbReference type="ChEBI" id="CHEBI:58349"/>
        <dbReference type="ChEBI" id="CHEBI:68483"/>
        <dbReference type="ChEBI" id="CHEBI:70757"/>
        <dbReference type="EC" id="1.3.1.98"/>
    </reaction>
</comment>
<dbReference type="PANTHER" id="PTHR21071:SF4">
    <property type="entry name" value="UDP-N-ACETYLENOLPYRUVOYLGLUCOSAMINE REDUCTASE"/>
    <property type="match status" value="1"/>
</dbReference>
<dbReference type="InterPro" id="IPR003170">
    <property type="entry name" value="MurB"/>
</dbReference>
<evidence type="ECO:0000256" key="1">
    <source>
        <dbReference type="ARBA" id="ARBA00001974"/>
    </source>
</evidence>
<feature type="active site" evidence="19">
    <location>
        <position position="166"/>
    </location>
</feature>
<keyword evidence="10 19" id="KW-0274">FAD</keyword>
<comment type="similarity">
    <text evidence="19">Belongs to the MurB family.</text>
</comment>
<dbReference type="InterPro" id="IPR036318">
    <property type="entry name" value="FAD-bd_PCMH-like_sf"/>
</dbReference>
<dbReference type="Pfam" id="PF02873">
    <property type="entry name" value="MurB_C"/>
    <property type="match status" value="1"/>
</dbReference>
<dbReference type="OrthoDB" id="9804753at2"/>
<evidence type="ECO:0000256" key="11">
    <source>
        <dbReference type="ARBA" id="ARBA00022857"/>
    </source>
</evidence>
<dbReference type="UniPathway" id="UPA00219"/>
<dbReference type="PANTHER" id="PTHR21071">
    <property type="entry name" value="UDP-N-ACETYLENOLPYRUVOYLGLUCOSAMINE REDUCTASE"/>
    <property type="match status" value="1"/>
</dbReference>
<dbReference type="InterPro" id="IPR006094">
    <property type="entry name" value="Oxid_FAD_bind_N"/>
</dbReference>
<dbReference type="GO" id="GO:0008762">
    <property type="term" value="F:UDP-N-acetylmuramate dehydrogenase activity"/>
    <property type="evidence" value="ECO:0007669"/>
    <property type="project" value="UniProtKB-UniRule"/>
</dbReference>
<evidence type="ECO:0000256" key="19">
    <source>
        <dbReference type="HAMAP-Rule" id="MF_00037"/>
    </source>
</evidence>
<evidence type="ECO:0000256" key="10">
    <source>
        <dbReference type="ARBA" id="ARBA00022827"/>
    </source>
</evidence>